<dbReference type="AlphaFoldDB" id="A0A9W6GJ64"/>
<evidence type="ECO:0000313" key="1">
    <source>
        <dbReference type="EMBL" id="GLI54726.1"/>
    </source>
</evidence>
<dbReference type="RefSeq" id="WP_281832670.1">
    <property type="nucleotide sequence ID" value="NZ_BSDY01000001.1"/>
</dbReference>
<evidence type="ECO:0000313" key="2">
    <source>
        <dbReference type="Proteomes" id="UP001144471"/>
    </source>
</evidence>
<comment type="caution">
    <text evidence="1">The sequence shown here is derived from an EMBL/GenBank/DDBJ whole genome shotgun (WGS) entry which is preliminary data.</text>
</comment>
<name>A0A9W6GJ64_9FUSO</name>
<keyword evidence="2" id="KW-1185">Reference proteome</keyword>
<dbReference type="Proteomes" id="UP001144471">
    <property type="component" value="Unassembled WGS sequence"/>
</dbReference>
<organism evidence="1 2">
    <name type="scientific">Propionigenium maris DSM 9537</name>
    <dbReference type="NCBI Taxonomy" id="1123000"/>
    <lineage>
        <taxon>Bacteria</taxon>
        <taxon>Fusobacteriati</taxon>
        <taxon>Fusobacteriota</taxon>
        <taxon>Fusobacteriia</taxon>
        <taxon>Fusobacteriales</taxon>
        <taxon>Fusobacteriaceae</taxon>
        <taxon>Propionigenium</taxon>
    </lineage>
</organism>
<accession>A0A9W6GJ64</accession>
<dbReference type="EMBL" id="BSDY01000001">
    <property type="protein sequence ID" value="GLI54726.1"/>
    <property type="molecule type" value="Genomic_DNA"/>
</dbReference>
<proteinExistence type="predicted"/>
<gene>
    <name evidence="1" type="ORF">PM10SUCC1_02410</name>
</gene>
<reference evidence="1" key="1">
    <citation type="submission" date="2022-12" db="EMBL/GenBank/DDBJ databases">
        <title>Reference genome sequencing for broad-spectrum identification of bacterial and archaeal isolates by mass spectrometry.</title>
        <authorList>
            <person name="Sekiguchi Y."/>
            <person name="Tourlousse D.M."/>
        </authorList>
    </citation>
    <scope>NUCLEOTIDE SEQUENCE</scope>
    <source>
        <strain evidence="1">10succ1</strain>
    </source>
</reference>
<sequence length="126" mass="14380">MKKVLFIIFILSVTVFSNGYFEANEDILENQFELKYPIISDGVTQINNIDYDVTISPNKAFLEIEIESVFGDANWSKINKQALETVLLELVTDIRTEVNNPTLSVTVFIKLDREVGSDKILLNKTY</sequence>
<protein>
    <submittedName>
        <fullName evidence="1">Uncharacterized protein</fullName>
    </submittedName>
</protein>